<dbReference type="Gene3D" id="3.20.20.450">
    <property type="entry name" value="EAL domain"/>
    <property type="match status" value="1"/>
</dbReference>
<dbReference type="InterPro" id="IPR029016">
    <property type="entry name" value="GAF-like_dom_sf"/>
</dbReference>
<dbReference type="Pfam" id="PF00990">
    <property type="entry name" value="GGDEF"/>
    <property type="match status" value="1"/>
</dbReference>
<dbReference type="EMBL" id="FOVE01000006">
    <property type="protein sequence ID" value="SFN29286.1"/>
    <property type="molecule type" value="Genomic_DNA"/>
</dbReference>
<dbReference type="AlphaFoldDB" id="A0A1I4XUF3"/>
<evidence type="ECO:0000256" key="1">
    <source>
        <dbReference type="SAM" id="Phobius"/>
    </source>
</evidence>
<dbReference type="CDD" id="cd01948">
    <property type="entry name" value="EAL"/>
    <property type="match status" value="1"/>
</dbReference>
<dbReference type="SUPFAM" id="SSF55073">
    <property type="entry name" value="Nucleotide cyclase"/>
    <property type="match status" value="1"/>
</dbReference>
<dbReference type="InterPro" id="IPR029787">
    <property type="entry name" value="Nucleotide_cyclase"/>
</dbReference>
<dbReference type="Gene3D" id="3.30.450.40">
    <property type="match status" value="1"/>
</dbReference>
<evidence type="ECO:0000259" key="2">
    <source>
        <dbReference type="PROSITE" id="PS50883"/>
    </source>
</evidence>
<feature type="transmembrane region" description="Helical" evidence="1">
    <location>
        <begin position="12"/>
        <end position="34"/>
    </location>
</feature>
<dbReference type="Gene3D" id="3.30.70.270">
    <property type="match status" value="1"/>
</dbReference>
<dbReference type="InterPro" id="IPR052155">
    <property type="entry name" value="Biofilm_reg_signaling"/>
</dbReference>
<dbReference type="Pfam" id="PF01590">
    <property type="entry name" value="GAF"/>
    <property type="match status" value="1"/>
</dbReference>
<dbReference type="PROSITE" id="PS50883">
    <property type="entry name" value="EAL"/>
    <property type="match status" value="1"/>
</dbReference>
<evidence type="ECO:0000259" key="3">
    <source>
        <dbReference type="PROSITE" id="PS50887"/>
    </source>
</evidence>
<dbReference type="SUPFAM" id="SSF141868">
    <property type="entry name" value="EAL domain-like"/>
    <property type="match status" value="1"/>
</dbReference>
<dbReference type="CDD" id="cd01949">
    <property type="entry name" value="GGDEF"/>
    <property type="match status" value="1"/>
</dbReference>
<dbReference type="PANTHER" id="PTHR44757">
    <property type="entry name" value="DIGUANYLATE CYCLASE DGCP"/>
    <property type="match status" value="1"/>
</dbReference>
<dbReference type="Proteomes" id="UP000242869">
    <property type="component" value="Unassembled WGS sequence"/>
</dbReference>
<gene>
    <name evidence="4" type="ORF">SAMN05660284_01112</name>
</gene>
<dbReference type="InterPro" id="IPR001633">
    <property type="entry name" value="EAL_dom"/>
</dbReference>
<accession>A0A1I4XUF3</accession>
<keyword evidence="5" id="KW-1185">Reference proteome</keyword>
<evidence type="ECO:0000313" key="4">
    <source>
        <dbReference type="EMBL" id="SFN29286.1"/>
    </source>
</evidence>
<dbReference type="InterPro" id="IPR007892">
    <property type="entry name" value="CHASE4"/>
</dbReference>
<keyword evidence="1" id="KW-0472">Membrane</keyword>
<dbReference type="InterPro" id="IPR043128">
    <property type="entry name" value="Rev_trsase/Diguanyl_cyclase"/>
</dbReference>
<dbReference type="SMART" id="SM00052">
    <property type="entry name" value="EAL"/>
    <property type="match status" value="1"/>
</dbReference>
<dbReference type="InterPro" id="IPR003018">
    <property type="entry name" value="GAF"/>
</dbReference>
<dbReference type="SMART" id="SM00267">
    <property type="entry name" value="GGDEF"/>
    <property type="match status" value="1"/>
</dbReference>
<dbReference type="Pfam" id="PF05228">
    <property type="entry name" value="CHASE4"/>
    <property type="match status" value="1"/>
</dbReference>
<keyword evidence="1" id="KW-0812">Transmembrane</keyword>
<keyword evidence="1" id="KW-1133">Transmembrane helix</keyword>
<dbReference type="InterPro" id="IPR000160">
    <property type="entry name" value="GGDEF_dom"/>
</dbReference>
<sequence length="885" mass="99308">MRDWRRALYTHPFWLIAGLFMAGLMLMALGGMYAEEKERRSFVAYSERLMQTFVERQQRELEKLARDYAIWDLFAEHAHGEYHDAEWLKKNVTESVYRNFDVADVLVLTVSLKPVFYLHQGKEARVTGLADWNGEFATALTRGIAKQPGLGSLSGFVRKEDGGLQLLVAERIRPEHPSSRDQGGGWLVFARNIDGKWLEESSHLLSVKNLAFANERPAEGFPQFALLNLERRPFTWLAWHVDRRQAVGLSTKPLLAGVLSLFLFSLLLARAVLRMHKRQLQVQGRMLQQSETLRRLSRAPNSSAADEAHYFVEIARSVRKELGAGHVTIWRADPVAGDAGCLAVAGERENAEEILYPKDHADFLGLLQELRVLVIADTGNESRFAGMVEYWKRHQVSAALYAAVIVRGRIAGVLSVEMSGEAGGWEPDQINFVSGAADLVAVALVSVERRRAEAALYRQQYYDTLTGLPNHDRLNHLLQRHLMEPGNRLVYSLWSVGELLHVNEEFGRVGGDQLLQILACRLDACVAPHITARLAGCRFVLVLLNESPADVSQEIEKTLYRLQEPVEIDGNTVFPKLACGVSIAPQDAFTVDELLHHAECALEAARSQNESPIEFYAPEPNTVARERYRLAGAMPAALTRGEFEVFFQPVVAVADRTIVGMEALLRWHHPEKGDVPPLQFIQIAEETGQIHALGRFVLEEACRCLHGWSERFGRRLQMAVNISPLQLRDAAFLPFLENTLKAHAIAPECLEVEITESVSLQLFEEIPERLKALRDMGVQLAIDDFGTGYSSLSYLRNVPASKLKIDRSFIENVPRLRHDADLARMIISMGQILDLSVVAEGVETEAQFRFLQEHGCMLAQGYFFSKPVNVAGMNMLLERGEVLAG</sequence>
<evidence type="ECO:0000313" key="5">
    <source>
        <dbReference type="Proteomes" id="UP000242869"/>
    </source>
</evidence>
<dbReference type="STRING" id="83765.SAMN05660284_01112"/>
<dbReference type="SUPFAM" id="SSF55781">
    <property type="entry name" value="GAF domain-like"/>
    <property type="match status" value="1"/>
</dbReference>
<name>A0A1I4XUF3_9NEIS</name>
<dbReference type="PANTHER" id="PTHR44757:SF2">
    <property type="entry name" value="BIOFILM ARCHITECTURE MAINTENANCE PROTEIN MBAA"/>
    <property type="match status" value="1"/>
</dbReference>
<proteinExistence type="predicted"/>
<reference evidence="5" key="1">
    <citation type="submission" date="2016-10" db="EMBL/GenBank/DDBJ databases">
        <authorList>
            <person name="Varghese N."/>
            <person name="Submissions S."/>
        </authorList>
    </citation>
    <scope>NUCLEOTIDE SEQUENCE [LARGE SCALE GENOMIC DNA]</scope>
    <source>
        <strain evidence="5">DSM 6150</strain>
    </source>
</reference>
<dbReference type="InterPro" id="IPR035919">
    <property type="entry name" value="EAL_sf"/>
</dbReference>
<feature type="domain" description="EAL" evidence="2">
    <location>
        <begin position="627"/>
        <end position="881"/>
    </location>
</feature>
<protein>
    <submittedName>
        <fullName evidence="4">GAF domain-containing protein</fullName>
    </submittedName>
</protein>
<dbReference type="PROSITE" id="PS50887">
    <property type="entry name" value="GGDEF"/>
    <property type="match status" value="1"/>
</dbReference>
<feature type="domain" description="GGDEF" evidence="3">
    <location>
        <begin position="487"/>
        <end position="618"/>
    </location>
</feature>
<organism evidence="4 5">
    <name type="scientific">Formivibrio citricus</name>
    <dbReference type="NCBI Taxonomy" id="83765"/>
    <lineage>
        <taxon>Bacteria</taxon>
        <taxon>Pseudomonadati</taxon>
        <taxon>Pseudomonadota</taxon>
        <taxon>Betaproteobacteria</taxon>
        <taxon>Neisseriales</taxon>
        <taxon>Chitinibacteraceae</taxon>
        <taxon>Formivibrio</taxon>
    </lineage>
</organism>
<dbReference type="Pfam" id="PF00563">
    <property type="entry name" value="EAL"/>
    <property type="match status" value="1"/>
</dbReference>